<proteinExistence type="predicted"/>
<dbReference type="EMBL" id="BAABHJ010000008">
    <property type="protein sequence ID" value="GAA4609253.1"/>
    <property type="molecule type" value="Genomic_DNA"/>
</dbReference>
<keyword evidence="3" id="KW-0547">Nucleotide-binding</keyword>
<gene>
    <name evidence="3" type="ORF">GCM10023195_37110</name>
</gene>
<keyword evidence="4" id="KW-1185">Reference proteome</keyword>
<comment type="caution">
    <text evidence="3">The sequence shown here is derived from an EMBL/GenBank/DDBJ whole genome shotgun (WGS) entry which is preliminary data.</text>
</comment>
<name>A0ABP8TL58_9ACTN</name>
<sequence length="780" mass="83049">MVVSTDTYADWLRARDDEDLRALFAARPELITPVPADMGALAARASAASAVSRALDRLDRLALDLFEAFLVLPSPVAYGDLLAAVSAGPSDAARVRETVDRLRVLALVWGEDDALRVVPGGRQVIPHPAGLGPPLREAFAAYPSDRLAELLGDLGLESVDELPGRVGALIEDAGPEAGAALDRLTWGPPVGRVEGARRPVTLATAASPIERLLARGLLAATDDRTVTLPREVGLHLRSGRVFTELRTAPPRLGGTARAARLVDRTAGGQAFTFVRTVEELLERWGVDPPGVLRGGGLGIRDLRATATGLDVPEWTAALLIEVAYAAGLLGRDGDHDGPAGAWWLPTQAYDLWRLRDVERRWSDLAAAWLLTDRAPGLAGERDDRDRLINALSDEAVRVSAPQVRRSVLGALSDAEPGTAPNAGEVFAYLTWQQPRRGGTLRERLVGWTLREAETLGVTGLGALSGHARALLAGADAGKVLAKVLPEPVDHVLIQADLTAVAPGPLVSDLARELALAADVESTGGATVYRFTPTSVRRSLDAGRGAAELIDLLKRHSATDVPQPLTYLIEDVARRHGRLRVGVASAYVRCDDPAVLDEILADRRSEQLRLHRLAPTVLASRASRGELLESLRTLGYAPVAESPEGSVVITRLDARRAETTHGTYEPAHHSQISVAGPDQSVVTAAVRALQAGERASRTTAPAGAPPRSPAMAMVKQLRQAADRGARVWIGYLDQQGQASSRIIEPARVEGGFLTAYDATRAAVQRFALHRITGVAEVDGSS</sequence>
<feature type="domain" description="WYL" evidence="1">
    <location>
        <begin position="713"/>
        <end position="773"/>
    </location>
</feature>
<evidence type="ECO:0000259" key="1">
    <source>
        <dbReference type="Pfam" id="PF13280"/>
    </source>
</evidence>
<dbReference type="InterPro" id="IPR032830">
    <property type="entry name" value="XPB/Ssl2_N"/>
</dbReference>
<reference evidence="4" key="1">
    <citation type="journal article" date="2019" name="Int. J. Syst. Evol. Microbiol.">
        <title>The Global Catalogue of Microorganisms (GCM) 10K type strain sequencing project: providing services to taxonomists for standard genome sequencing and annotation.</title>
        <authorList>
            <consortium name="The Broad Institute Genomics Platform"/>
            <consortium name="The Broad Institute Genome Sequencing Center for Infectious Disease"/>
            <person name="Wu L."/>
            <person name="Ma J."/>
        </authorList>
    </citation>
    <scope>NUCLEOTIDE SEQUENCE [LARGE SCALE GENOMIC DNA]</scope>
    <source>
        <strain evidence="4">JCM 17938</strain>
    </source>
</reference>
<evidence type="ECO:0000313" key="4">
    <source>
        <dbReference type="Proteomes" id="UP001500212"/>
    </source>
</evidence>
<feature type="domain" description="Helicase XPB/Ssl2 N-terminal" evidence="2">
    <location>
        <begin position="491"/>
        <end position="613"/>
    </location>
</feature>
<keyword evidence="3" id="KW-0378">Hydrolase</keyword>
<organism evidence="3 4">
    <name type="scientific">Actinoallomurus liliacearum</name>
    <dbReference type="NCBI Taxonomy" id="1080073"/>
    <lineage>
        <taxon>Bacteria</taxon>
        <taxon>Bacillati</taxon>
        <taxon>Actinomycetota</taxon>
        <taxon>Actinomycetes</taxon>
        <taxon>Streptosporangiales</taxon>
        <taxon>Thermomonosporaceae</taxon>
        <taxon>Actinoallomurus</taxon>
    </lineage>
</organism>
<dbReference type="GO" id="GO:0004386">
    <property type="term" value="F:helicase activity"/>
    <property type="evidence" value="ECO:0007669"/>
    <property type="project" value="UniProtKB-KW"/>
</dbReference>
<evidence type="ECO:0000259" key="2">
    <source>
        <dbReference type="Pfam" id="PF13625"/>
    </source>
</evidence>
<dbReference type="PROSITE" id="PS52050">
    <property type="entry name" value="WYL"/>
    <property type="match status" value="1"/>
</dbReference>
<dbReference type="Pfam" id="PF13625">
    <property type="entry name" value="Helicase_C_3"/>
    <property type="match status" value="1"/>
</dbReference>
<protein>
    <submittedName>
        <fullName evidence="3">Helicase-associated domain-containing protein</fullName>
    </submittedName>
</protein>
<keyword evidence="3" id="KW-0067">ATP-binding</keyword>
<dbReference type="Proteomes" id="UP001500212">
    <property type="component" value="Unassembled WGS sequence"/>
</dbReference>
<evidence type="ECO:0000313" key="3">
    <source>
        <dbReference type="EMBL" id="GAA4609253.1"/>
    </source>
</evidence>
<dbReference type="Pfam" id="PF13280">
    <property type="entry name" value="WYL"/>
    <property type="match status" value="1"/>
</dbReference>
<dbReference type="InterPro" id="IPR026881">
    <property type="entry name" value="WYL_dom"/>
</dbReference>
<keyword evidence="3" id="KW-0347">Helicase</keyword>
<accession>A0ABP8TL58</accession>